<feature type="compositionally biased region" description="Basic and acidic residues" evidence="1">
    <location>
        <begin position="206"/>
        <end position="215"/>
    </location>
</feature>
<keyword evidence="3" id="KW-1185">Reference proteome</keyword>
<feature type="region of interest" description="Disordered" evidence="1">
    <location>
        <begin position="192"/>
        <end position="215"/>
    </location>
</feature>
<evidence type="ECO:0000256" key="1">
    <source>
        <dbReference type="SAM" id="MobiDB-lite"/>
    </source>
</evidence>
<organism evidence="2 3">
    <name type="scientific">Prymnesium parvum</name>
    <name type="common">Toxic golden alga</name>
    <dbReference type="NCBI Taxonomy" id="97485"/>
    <lineage>
        <taxon>Eukaryota</taxon>
        <taxon>Haptista</taxon>
        <taxon>Haptophyta</taxon>
        <taxon>Prymnesiophyceae</taxon>
        <taxon>Prymnesiales</taxon>
        <taxon>Prymnesiaceae</taxon>
        <taxon>Prymnesium</taxon>
    </lineage>
</organism>
<dbReference type="Proteomes" id="UP001515480">
    <property type="component" value="Unassembled WGS sequence"/>
</dbReference>
<dbReference type="PANTHER" id="PTHR12239">
    <property type="entry name" value="PROTEIN CBG20215-RELATED"/>
    <property type="match status" value="1"/>
</dbReference>
<dbReference type="PROSITE" id="PS50096">
    <property type="entry name" value="IQ"/>
    <property type="match status" value="2"/>
</dbReference>
<feature type="region of interest" description="Disordered" evidence="1">
    <location>
        <begin position="117"/>
        <end position="167"/>
    </location>
</feature>
<protein>
    <submittedName>
        <fullName evidence="2">Uncharacterized protein</fullName>
    </submittedName>
</protein>
<feature type="region of interest" description="Disordered" evidence="1">
    <location>
        <begin position="255"/>
        <end position="561"/>
    </location>
</feature>
<dbReference type="InterPro" id="IPR052293">
    <property type="entry name" value="SRRP"/>
</dbReference>
<feature type="compositionally biased region" description="Low complexity" evidence="1">
    <location>
        <begin position="139"/>
        <end position="148"/>
    </location>
</feature>
<comment type="caution">
    <text evidence="2">The sequence shown here is derived from an EMBL/GenBank/DDBJ whole genome shotgun (WGS) entry which is preliminary data.</text>
</comment>
<accession>A0AB34K107</accession>
<dbReference type="EMBL" id="JBGBPQ010000003">
    <property type="protein sequence ID" value="KAL1526600.1"/>
    <property type="molecule type" value="Genomic_DNA"/>
</dbReference>
<evidence type="ECO:0000313" key="3">
    <source>
        <dbReference type="Proteomes" id="UP001515480"/>
    </source>
</evidence>
<reference evidence="2 3" key="1">
    <citation type="journal article" date="2024" name="Science">
        <title>Giant polyketide synthase enzymes in the biosynthesis of giant marine polyether toxins.</title>
        <authorList>
            <person name="Fallon T.R."/>
            <person name="Shende V.V."/>
            <person name="Wierzbicki I.H."/>
            <person name="Pendleton A.L."/>
            <person name="Watervoot N.F."/>
            <person name="Auber R.P."/>
            <person name="Gonzalez D.J."/>
            <person name="Wisecaver J.H."/>
            <person name="Moore B.S."/>
        </authorList>
    </citation>
    <scope>NUCLEOTIDE SEQUENCE [LARGE SCALE GENOMIC DNA]</scope>
    <source>
        <strain evidence="2 3">12B1</strain>
    </source>
</reference>
<proteinExistence type="predicted"/>
<dbReference type="AlphaFoldDB" id="A0AB34K107"/>
<feature type="compositionally biased region" description="Low complexity" evidence="1">
    <location>
        <begin position="260"/>
        <end position="269"/>
    </location>
</feature>
<gene>
    <name evidence="2" type="ORF">AB1Y20_015305</name>
</gene>
<feature type="compositionally biased region" description="Low complexity" evidence="1">
    <location>
        <begin position="394"/>
        <end position="409"/>
    </location>
</feature>
<dbReference type="PANTHER" id="PTHR12239:SF41">
    <property type="entry name" value="MEMBRANE ASSOCIATED PROTEIN, PUTATIVE-RELATED"/>
    <property type="match status" value="1"/>
</dbReference>
<feature type="compositionally biased region" description="Basic and acidic residues" evidence="1">
    <location>
        <begin position="274"/>
        <end position="393"/>
    </location>
</feature>
<evidence type="ECO:0000313" key="2">
    <source>
        <dbReference type="EMBL" id="KAL1526600.1"/>
    </source>
</evidence>
<sequence length="685" mass="73475">MGGVGRSFTAVVASGLADGLSRAEAEARARNVCFTDSAAVEGSEWEEAAPVESSGGVEKLTFANVDDLWSRLQAAWERRGEGAELTDVLDEINQLLERGVISAEQFAELMLRSRPAAPMRPVAPPPPSVAPSARRHSAARASDAPSSRPRARPPPPRAPPLSRQRAHAAACRVQAVFRGKLGRERFASALRERADAMRKEQRRRAREAEAHGRERQVQPLPSLCLAAASERTPPPRLQRAAALLQSCARRRAAERRRRAAGAIVAAARARGARRLRDEEARRRDEEAEGRAVEARRRAEEARVREEEARVREEEARVREEEARSREEEARSREEEARSREEEARSREEEARSREEEARRSEEEAKRSEEEGRRAEGEARLREEEARRREEEAARGAIAIQSAARGAAARKLVRRQASDKLVAAPRPPLLGSGGSGVEGVAAPTAATDSNHEAAGSGGYEAASVRGGDEATVGSGGTLLAVAPSPSDEGPPVARDLIPTAKTDGGPRRGSPSPDATGSHVDATGSEGQVEACAPRPPGHSGALRALPPPRPQQEALSTPRESRAPAFVCTLHAAQLVGPRKPMSKVHPVLQPIDNPNNISSAGRADGVPGKSLGHLGCVDSAVGSILGAVGGLDSLKEALQLRRESAFKRSKESCVQGPRRKSAPMGATLHWHGSKSFLDQTSSNV</sequence>
<name>A0AB34K107_PRYPA</name>